<dbReference type="EMBL" id="MPUH01000206">
    <property type="protein sequence ID" value="OMJ86402.1"/>
    <property type="molecule type" value="Genomic_DNA"/>
</dbReference>
<feature type="coiled-coil region" evidence="1">
    <location>
        <begin position="55"/>
        <end position="187"/>
    </location>
</feature>
<keyword evidence="1" id="KW-0175">Coiled coil</keyword>
<sequence length="190" mass="23072">MRSNLKSKQIQRKLERLEKSHTEIELLNQKRKKIHQNQSICQVFTKERRQLIEYNSKLQMDINSYIQELQIIRRNNENLHQEAQKLANHTNEMCSQSNLYKKEQQELQRDIEKLQKDIVLISKTRISKENEYFKECEKLEKTEEKVNEMNKDLKNLENIKNQEVENLRKILKDIKRVQGEINKIRNARKV</sequence>
<dbReference type="Proteomes" id="UP000187209">
    <property type="component" value="Unassembled WGS sequence"/>
</dbReference>
<accession>A0A1R2CBP4</accession>
<protein>
    <submittedName>
        <fullName evidence="2">Uncharacterized protein</fullName>
    </submittedName>
</protein>
<evidence type="ECO:0000313" key="2">
    <source>
        <dbReference type="EMBL" id="OMJ86402.1"/>
    </source>
</evidence>
<proteinExistence type="predicted"/>
<name>A0A1R2CBP4_9CILI</name>
<evidence type="ECO:0000313" key="3">
    <source>
        <dbReference type="Proteomes" id="UP000187209"/>
    </source>
</evidence>
<dbReference type="AlphaFoldDB" id="A0A1R2CBP4"/>
<organism evidence="2 3">
    <name type="scientific">Stentor coeruleus</name>
    <dbReference type="NCBI Taxonomy" id="5963"/>
    <lineage>
        <taxon>Eukaryota</taxon>
        <taxon>Sar</taxon>
        <taxon>Alveolata</taxon>
        <taxon>Ciliophora</taxon>
        <taxon>Postciliodesmatophora</taxon>
        <taxon>Heterotrichea</taxon>
        <taxon>Heterotrichida</taxon>
        <taxon>Stentoridae</taxon>
        <taxon>Stentor</taxon>
    </lineage>
</organism>
<keyword evidence="3" id="KW-1185">Reference proteome</keyword>
<comment type="caution">
    <text evidence="2">The sequence shown here is derived from an EMBL/GenBank/DDBJ whole genome shotgun (WGS) entry which is preliminary data.</text>
</comment>
<reference evidence="2 3" key="1">
    <citation type="submission" date="2016-11" db="EMBL/GenBank/DDBJ databases">
        <title>The macronuclear genome of Stentor coeruleus: a giant cell with tiny introns.</title>
        <authorList>
            <person name="Slabodnick M."/>
            <person name="Ruby J.G."/>
            <person name="Reiff S.B."/>
            <person name="Swart E.C."/>
            <person name="Gosai S."/>
            <person name="Prabakaran S."/>
            <person name="Witkowska E."/>
            <person name="Larue G.E."/>
            <person name="Fisher S."/>
            <person name="Freeman R.M."/>
            <person name="Gunawardena J."/>
            <person name="Chu W."/>
            <person name="Stover N.A."/>
            <person name="Gregory B.D."/>
            <person name="Nowacki M."/>
            <person name="Derisi J."/>
            <person name="Roy S.W."/>
            <person name="Marshall W.F."/>
            <person name="Sood P."/>
        </authorList>
    </citation>
    <scope>NUCLEOTIDE SEQUENCE [LARGE SCALE GENOMIC DNA]</scope>
    <source>
        <strain evidence="2">WM001</strain>
    </source>
</reference>
<gene>
    <name evidence="2" type="ORF">SteCoe_12056</name>
</gene>
<evidence type="ECO:0000256" key="1">
    <source>
        <dbReference type="SAM" id="Coils"/>
    </source>
</evidence>